<dbReference type="PROSITE" id="PS51186">
    <property type="entry name" value="GNAT"/>
    <property type="match status" value="1"/>
</dbReference>
<accession>A0ABV1X7Q9</accession>
<keyword evidence="2" id="KW-0012">Acyltransferase</keyword>
<dbReference type="Proteomes" id="UP001474181">
    <property type="component" value="Unassembled WGS sequence"/>
</dbReference>
<keyword evidence="2" id="KW-0808">Transferase</keyword>
<dbReference type="InterPro" id="IPR013653">
    <property type="entry name" value="GCN5-like_dom"/>
</dbReference>
<dbReference type="Gene3D" id="3.40.630.30">
    <property type="match status" value="1"/>
</dbReference>
<dbReference type="InterPro" id="IPR016181">
    <property type="entry name" value="Acyl_CoA_acyltransferase"/>
</dbReference>
<dbReference type="EMBL" id="JBEPEK010000395">
    <property type="protein sequence ID" value="MER7185043.1"/>
    <property type="molecule type" value="Genomic_DNA"/>
</dbReference>
<reference evidence="2 3" key="1">
    <citation type="submission" date="2024-06" db="EMBL/GenBank/DDBJ databases">
        <title>The Natural Products Discovery Center: Release of the First 8490 Sequenced Strains for Exploring Actinobacteria Biosynthetic Diversity.</title>
        <authorList>
            <person name="Kalkreuter E."/>
            <person name="Kautsar S.A."/>
            <person name="Yang D."/>
            <person name="Bader C.D."/>
            <person name="Teijaro C.N."/>
            <person name="Fluegel L."/>
            <person name="Davis C.M."/>
            <person name="Simpson J.R."/>
            <person name="Lauterbach L."/>
            <person name="Steele A.D."/>
            <person name="Gui C."/>
            <person name="Meng S."/>
            <person name="Li G."/>
            <person name="Viehrig K."/>
            <person name="Ye F."/>
            <person name="Su P."/>
            <person name="Kiefer A.F."/>
            <person name="Nichols A."/>
            <person name="Cepeda A.J."/>
            <person name="Yan W."/>
            <person name="Fan B."/>
            <person name="Jiang Y."/>
            <person name="Adhikari A."/>
            <person name="Zheng C.-J."/>
            <person name="Schuster L."/>
            <person name="Cowan T.M."/>
            <person name="Smanski M.J."/>
            <person name="Chevrette M.G."/>
            <person name="De Carvalho L.P.S."/>
            <person name="Shen B."/>
        </authorList>
    </citation>
    <scope>NUCLEOTIDE SEQUENCE [LARGE SCALE GENOMIC DNA]</scope>
    <source>
        <strain evidence="2 3">NPDC000234</strain>
    </source>
</reference>
<name>A0ABV1X7Q9_9ACTN</name>
<keyword evidence="3" id="KW-1185">Reference proteome</keyword>
<dbReference type="GO" id="GO:0016746">
    <property type="term" value="F:acyltransferase activity"/>
    <property type="evidence" value="ECO:0007669"/>
    <property type="project" value="UniProtKB-KW"/>
</dbReference>
<dbReference type="Pfam" id="PF08445">
    <property type="entry name" value="FR47"/>
    <property type="match status" value="1"/>
</dbReference>
<evidence type="ECO:0000259" key="1">
    <source>
        <dbReference type="PROSITE" id="PS51186"/>
    </source>
</evidence>
<gene>
    <name evidence="2" type="ORF">ABT404_37205</name>
</gene>
<evidence type="ECO:0000313" key="3">
    <source>
        <dbReference type="Proteomes" id="UP001474181"/>
    </source>
</evidence>
<dbReference type="EC" id="2.3.1.-" evidence="2"/>
<organism evidence="2 3">
    <name type="scientific">Streptomyces hyaluromycini</name>
    <dbReference type="NCBI Taxonomy" id="1377993"/>
    <lineage>
        <taxon>Bacteria</taxon>
        <taxon>Bacillati</taxon>
        <taxon>Actinomycetota</taxon>
        <taxon>Actinomycetes</taxon>
        <taxon>Kitasatosporales</taxon>
        <taxon>Streptomycetaceae</taxon>
        <taxon>Streptomyces</taxon>
    </lineage>
</organism>
<dbReference type="InterPro" id="IPR000182">
    <property type="entry name" value="GNAT_dom"/>
</dbReference>
<dbReference type="SUPFAM" id="SSF55729">
    <property type="entry name" value="Acyl-CoA N-acyltransferases (Nat)"/>
    <property type="match status" value="1"/>
</dbReference>
<evidence type="ECO:0000313" key="2">
    <source>
        <dbReference type="EMBL" id="MER7185043.1"/>
    </source>
</evidence>
<proteinExistence type="predicted"/>
<protein>
    <submittedName>
        <fullName evidence="2">GNAT family N-acetyltransferase</fullName>
        <ecNumber evidence="2">2.3.1.-</ecNumber>
    </submittedName>
</protein>
<sequence length="220" mass="23009">MWARTPHARVFRHGTATAVTAPALSGRDRIAVAGAPKDALPLVRDVLAEVGPAYRPFGRSELIDELVRATPGLVPGGRRFLWMETARRPADPAPGVAWLDERGEAAAAALFTGHFPDSYAQPGRAGVRRWAGVHDDSGRLLAVAADAWSAAGCGFMAGVVTRPEARGRGLAAAVSRFVVDALVRDHGRAALMVDAGNPAAIAVYERAGMHGYLFGAAAVG</sequence>
<feature type="domain" description="N-acetyltransferase" evidence="1">
    <location>
        <begin position="85"/>
        <end position="220"/>
    </location>
</feature>
<comment type="caution">
    <text evidence="2">The sequence shown here is derived from an EMBL/GenBank/DDBJ whole genome shotgun (WGS) entry which is preliminary data.</text>
</comment>